<name>A0A7C4RQH4_9BACT</name>
<comment type="caution">
    <text evidence="1">The sequence shown here is derived from an EMBL/GenBank/DDBJ whole genome shotgun (WGS) entry which is preliminary data.</text>
</comment>
<evidence type="ECO:0000313" key="1">
    <source>
        <dbReference type="EMBL" id="HGU31532.1"/>
    </source>
</evidence>
<dbReference type="Pfam" id="PF10049">
    <property type="entry name" value="DUF2283"/>
    <property type="match status" value="1"/>
</dbReference>
<organism evidence="1">
    <name type="scientific">Desulfatirhabdium butyrativorans</name>
    <dbReference type="NCBI Taxonomy" id="340467"/>
    <lineage>
        <taxon>Bacteria</taxon>
        <taxon>Pseudomonadati</taxon>
        <taxon>Thermodesulfobacteriota</taxon>
        <taxon>Desulfobacteria</taxon>
        <taxon>Desulfobacterales</taxon>
        <taxon>Desulfatirhabdiaceae</taxon>
        <taxon>Desulfatirhabdium</taxon>
    </lineage>
</organism>
<dbReference type="EMBL" id="DSUH01000036">
    <property type="protein sequence ID" value="HGU31532.1"/>
    <property type="molecule type" value="Genomic_DNA"/>
</dbReference>
<dbReference type="InterPro" id="IPR019270">
    <property type="entry name" value="DUF2283"/>
</dbReference>
<sequence length="82" mass="9282">MKFSYDPQYNIAYIRFRDKSSEVVSIKISDEFIVDLSPDGTVYGIELLNANEQLLQGDNGKFLFYNEHSGQQVDVSIVVASD</sequence>
<proteinExistence type="predicted"/>
<gene>
    <name evidence="1" type="ORF">ENS29_01590</name>
</gene>
<dbReference type="AlphaFoldDB" id="A0A7C4RQH4"/>
<accession>A0A7C4RQH4</accession>
<reference evidence="1" key="1">
    <citation type="journal article" date="2020" name="mSystems">
        <title>Genome- and Community-Level Interaction Insights into Carbon Utilization and Element Cycling Functions of Hydrothermarchaeota in Hydrothermal Sediment.</title>
        <authorList>
            <person name="Zhou Z."/>
            <person name="Liu Y."/>
            <person name="Xu W."/>
            <person name="Pan J."/>
            <person name="Luo Z.H."/>
            <person name="Li M."/>
        </authorList>
    </citation>
    <scope>NUCLEOTIDE SEQUENCE [LARGE SCALE GENOMIC DNA]</scope>
    <source>
        <strain evidence="1">SpSt-477</strain>
    </source>
</reference>
<protein>
    <submittedName>
        <fullName evidence="1">DUF2283 domain-containing protein</fullName>
    </submittedName>
</protein>